<dbReference type="AlphaFoldDB" id="A0A1D3CXN4"/>
<feature type="region of interest" description="Disordered" evidence="1">
    <location>
        <begin position="428"/>
        <end position="456"/>
    </location>
</feature>
<feature type="region of interest" description="Disordered" evidence="1">
    <location>
        <begin position="253"/>
        <end position="277"/>
    </location>
</feature>
<organism evidence="2 3">
    <name type="scientific">Cyclospora cayetanensis</name>
    <dbReference type="NCBI Taxonomy" id="88456"/>
    <lineage>
        <taxon>Eukaryota</taxon>
        <taxon>Sar</taxon>
        <taxon>Alveolata</taxon>
        <taxon>Apicomplexa</taxon>
        <taxon>Conoidasida</taxon>
        <taxon>Coccidia</taxon>
        <taxon>Eucoccidiorida</taxon>
        <taxon>Eimeriorina</taxon>
        <taxon>Eimeriidae</taxon>
        <taxon>Cyclospora</taxon>
    </lineage>
</organism>
<keyword evidence="3" id="KW-1185">Reference proteome</keyword>
<dbReference type="Proteomes" id="UP000095192">
    <property type="component" value="Unassembled WGS sequence"/>
</dbReference>
<protein>
    <submittedName>
        <fullName evidence="2">Uncharacterized protein</fullName>
    </submittedName>
</protein>
<accession>A0A1D3CXN4</accession>
<evidence type="ECO:0000256" key="1">
    <source>
        <dbReference type="SAM" id="MobiDB-lite"/>
    </source>
</evidence>
<dbReference type="InParanoid" id="A0A1D3CXN4"/>
<dbReference type="EMBL" id="JROU02001573">
    <property type="protein sequence ID" value="OEH75965.1"/>
    <property type="molecule type" value="Genomic_DNA"/>
</dbReference>
<name>A0A1D3CXN4_9EIME</name>
<feature type="compositionally biased region" description="Basic and acidic residues" evidence="1">
    <location>
        <begin position="428"/>
        <end position="441"/>
    </location>
</feature>
<dbReference type="VEuPathDB" id="ToxoDB:cyc_05812"/>
<evidence type="ECO:0000313" key="3">
    <source>
        <dbReference type="Proteomes" id="UP000095192"/>
    </source>
</evidence>
<evidence type="ECO:0000313" key="2">
    <source>
        <dbReference type="EMBL" id="OEH75965.1"/>
    </source>
</evidence>
<feature type="region of interest" description="Disordered" evidence="1">
    <location>
        <begin position="67"/>
        <end position="94"/>
    </location>
</feature>
<comment type="caution">
    <text evidence="2">The sequence shown here is derived from an EMBL/GenBank/DDBJ whole genome shotgun (WGS) entry which is preliminary data.</text>
</comment>
<feature type="compositionally biased region" description="Basic and acidic residues" evidence="1">
    <location>
        <begin position="74"/>
        <end position="83"/>
    </location>
</feature>
<reference evidence="2 3" key="1">
    <citation type="journal article" date="2016" name="BMC Genomics">
        <title>Comparative genomics reveals Cyclospora cayetanensis possesses coccidia-like metabolism and invasion components but unique surface antigens.</title>
        <authorList>
            <person name="Liu S."/>
            <person name="Wang L."/>
            <person name="Zheng H."/>
            <person name="Xu Z."/>
            <person name="Roellig D.M."/>
            <person name="Li N."/>
            <person name="Frace M.A."/>
            <person name="Tang K."/>
            <person name="Arrowood M.J."/>
            <person name="Moss D.M."/>
            <person name="Zhang L."/>
            <person name="Feng Y."/>
            <person name="Xiao L."/>
        </authorList>
    </citation>
    <scope>NUCLEOTIDE SEQUENCE [LARGE SCALE GENOMIC DNA]</scope>
    <source>
        <strain evidence="2 3">CHN_HEN01</strain>
    </source>
</reference>
<feature type="region of interest" description="Disordered" evidence="1">
    <location>
        <begin position="363"/>
        <end position="383"/>
    </location>
</feature>
<gene>
    <name evidence="2" type="ORF">cyc_05812</name>
</gene>
<proteinExistence type="predicted"/>
<sequence length="1204" mass="129608">MPLSKPLKELPPLQPKRVLHAPLETYSTITSLSPSEAFCGVQRSAAGAQQALLSCAAAPTFAGAQDAAKASPKVGKDREDSDITHAASPLPPAALLDTDESLEGEGLNLRLEHLRKVLLLNASPLTQEAIISDASSAVCLLLKTAPVAFGGVLIESLEALMSSNFANTPSLLSPSTLFQLCQQMLLRHDATEETLLQAARCVVEWTGLGSLAEEDALDALQLAAPSLDVAALLLPPFPPCLSAKEDDLGETLRAARASSKPHGESEEDAAPGEKEAKTDRFATSLVAAAADSTICLIFAVRQRSALLQRRTDAFPLCVAALKMHMLHGARVLLDCGAWDVFEDWQTQIASGSKQEAFCHAAQVTSPSPPESAGGGAGETPPPGEASDLVSLVLLNLPVCQWEALLESLQPLGAAAQLLVALRMQGELRQRERQRGKPREGASLRSTADMRGSADTDTDTEAALSTLLERHAEILPFAAAWEQRTGQGCSVSAALFSLDSSLDAACAELLMTAEEASYQAFSGTFWQLACRHVLSRPQQAAFTPTPLATPRGAVLLDLAAFISRGAAARIEHWRSGKQPALGQQAAEADEIPRALGSALQRLLARAEGVALKTPPETLAFAFFALRQLTQTLKASEETLRAPRGSIPVRALLTETALCQVLVRHTKALRAKLSVFDEAQRSDLEEIAPHCSEGLQELLDTQERHLDLMAIYVLFPQEADRLLLRCSRGVCTVGGEAAGEPEAFSVAEFVLNAVETSIRGQEFFAAASATRLRCARLLLWRGYRLPHRDDLGSASCNTLSWHPLWSDRLVKLPPGILPDCCPLGEPEASGSKQHAAWHALLDAADSVEELMIVRLLAGRHAADNAHHVCKGRPSPCILLMTHDATLHEKAVKELLLSAAAAAVRTGTSSDSTKSLNVLDVHWQMLHLARGGVGTPAPPELLVLAHAFTAASLLLLTGHASTFVGTPLFPFIMELLGEDLWEDSPYRDLYAAKEALDGTLRQENKSYCWLTRTHSFLHKWWIRGSGAAPEAPMRTNRALEEALTPNEICMLQVVAFLVPFLVTTRVTLQRGLFLQLCLQGNLNSAVKIFRISENTILPMAVPRFMEISQYVSSIALCPAQYQPSPEIQAAFQQTNTDSSSEIALGDSPEMSGSRCPSLEGYLSDYVLCLSVAPASYSPSLQQQVAKLMVASRHPDAYIETVEEFTLG</sequence>